<evidence type="ECO:0000313" key="2">
    <source>
        <dbReference type="EMBL" id="CAF9912819.1"/>
    </source>
</evidence>
<evidence type="ECO:0000256" key="1">
    <source>
        <dbReference type="SAM" id="MobiDB-lite"/>
    </source>
</evidence>
<keyword evidence="3" id="KW-1185">Reference proteome</keyword>
<evidence type="ECO:0000313" key="3">
    <source>
        <dbReference type="Proteomes" id="UP000664521"/>
    </source>
</evidence>
<accession>A0A8H3IGI1</accession>
<protein>
    <submittedName>
        <fullName evidence="2">Uncharacterized protein</fullName>
    </submittedName>
</protein>
<dbReference type="AlphaFoldDB" id="A0A8H3IGI1"/>
<feature type="compositionally biased region" description="Basic and acidic residues" evidence="1">
    <location>
        <begin position="86"/>
        <end position="96"/>
    </location>
</feature>
<organism evidence="2 3">
    <name type="scientific">Heterodermia speciosa</name>
    <dbReference type="NCBI Taxonomy" id="116794"/>
    <lineage>
        <taxon>Eukaryota</taxon>
        <taxon>Fungi</taxon>
        <taxon>Dikarya</taxon>
        <taxon>Ascomycota</taxon>
        <taxon>Pezizomycotina</taxon>
        <taxon>Lecanoromycetes</taxon>
        <taxon>OSLEUM clade</taxon>
        <taxon>Lecanoromycetidae</taxon>
        <taxon>Caliciales</taxon>
        <taxon>Physciaceae</taxon>
        <taxon>Heterodermia</taxon>
    </lineage>
</organism>
<comment type="caution">
    <text evidence="2">The sequence shown here is derived from an EMBL/GenBank/DDBJ whole genome shotgun (WGS) entry which is preliminary data.</text>
</comment>
<proteinExistence type="predicted"/>
<sequence length="106" mass="11912">MAYLHAEKSRYPNFKEKVPNGTMWASPEKQDGYLRKSVLRVLAERVGDTTLPIDLIAAGTFVDTEPNTGRSIEDIKAGIELSARIKEKEKGNLKDESENETDEDED</sequence>
<feature type="region of interest" description="Disordered" evidence="1">
    <location>
        <begin position="86"/>
        <end position="106"/>
    </location>
</feature>
<name>A0A8H3IGI1_9LECA</name>
<gene>
    <name evidence="2" type="ORF">HETSPECPRED_001209</name>
</gene>
<dbReference type="Proteomes" id="UP000664521">
    <property type="component" value="Unassembled WGS sequence"/>
</dbReference>
<dbReference type="OrthoDB" id="5386595at2759"/>
<dbReference type="EMBL" id="CAJPDS010000012">
    <property type="protein sequence ID" value="CAF9912819.1"/>
    <property type="molecule type" value="Genomic_DNA"/>
</dbReference>
<feature type="compositionally biased region" description="Acidic residues" evidence="1">
    <location>
        <begin position="97"/>
        <end position="106"/>
    </location>
</feature>
<reference evidence="2" key="1">
    <citation type="submission" date="2021-03" db="EMBL/GenBank/DDBJ databases">
        <authorList>
            <person name="Tagirdzhanova G."/>
        </authorList>
    </citation>
    <scope>NUCLEOTIDE SEQUENCE</scope>
</reference>